<organism evidence="3 4">
    <name type="scientific">Ephemerocybe angulata</name>
    <dbReference type="NCBI Taxonomy" id="980116"/>
    <lineage>
        <taxon>Eukaryota</taxon>
        <taxon>Fungi</taxon>
        <taxon>Dikarya</taxon>
        <taxon>Basidiomycota</taxon>
        <taxon>Agaricomycotina</taxon>
        <taxon>Agaricomycetes</taxon>
        <taxon>Agaricomycetidae</taxon>
        <taxon>Agaricales</taxon>
        <taxon>Agaricineae</taxon>
        <taxon>Psathyrellaceae</taxon>
        <taxon>Ephemerocybe</taxon>
    </lineage>
</organism>
<evidence type="ECO:0000313" key="4">
    <source>
        <dbReference type="Proteomes" id="UP000521943"/>
    </source>
</evidence>
<protein>
    <submittedName>
        <fullName evidence="3">Uncharacterized protein</fullName>
    </submittedName>
</protein>
<evidence type="ECO:0000313" key="3">
    <source>
        <dbReference type="EMBL" id="KAF6753490.1"/>
    </source>
</evidence>
<dbReference type="EMBL" id="JACGCI010000039">
    <property type="protein sequence ID" value="KAF6753490.1"/>
    <property type="molecule type" value="Genomic_DNA"/>
</dbReference>
<name>A0A8H6HV83_9AGAR</name>
<comment type="caution">
    <text evidence="3">The sequence shown here is derived from an EMBL/GenBank/DDBJ whole genome shotgun (WGS) entry which is preliminary data.</text>
</comment>
<feature type="region of interest" description="Disordered" evidence="1">
    <location>
        <begin position="292"/>
        <end position="321"/>
    </location>
</feature>
<evidence type="ECO:0000256" key="1">
    <source>
        <dbReference type="SAM" id="MobiDB-lite"/>
    </source>
</evidence>
<reference evidence="3 4" key="1">
    <citation type="submission" date="2020-07" db="EMBL/GenBank/DDBJ databases">
        <title>Comparative genomics of pyrophilous fungi reveals a link between fire events and developmental genes.</title>
        <authorList>
            <consortium name="DOE Joint Genome Institute"/>
            <person name="Steindorff A.S."/>
            <person name="Carver A."/>
            <person name="Calhoun S."/>
            <person name="Stillman K."/>
            <person name="Liu H."/>
            <person name="Lipzen A."/>
            <person name="Pangilinan J."/>
            <person name="Labutti K."/>
            <person name="Bruns T.D."/>
            <person name="Grigoriev I.V."/>
        </authorList>
    </citation>
    <scope>NUCLEOTIDE SEQUENCE [LARGE SCALE GENOMIC DNA]</scope>
    <source>
        <strain evidence="3 4">CBS 144469</strain>
    </source>
</reference>
<sequence>MSVYRDYSFFNHLGVVYFSPNCSKLPSRVPREPSSELPNPFDANTTSWRDFYLPIRWTAQYGWLAFTPLVHLDVYPLDRLSYIPSMVNIDGKGWSLPKDTIEQWDRLTDHLRAIAERLCATYSVPCVLPFTPCGMGYRRTAWPTRGKASAMAHRSKDWFMVWAGLIAYIVCYIETLRKTQPESNEPQNMWRVTLPPHWKDTLREMGYSQAWIDGIEFVTNAPVPRAGIFFNSLEEALVPPIPDGPTIQFFYRSNVPVWYRWDESVAGWSDPEDLLPPVELRYLALKGQFEAIPDSPASPPPSRRSWSPTPTPEIAKPREDWDAPDLIAARAKRAQAIFKELRQKDAALREKETAAGRERRENRERENPIKTAPVCVWETDPANPADLKSYIVNSKQREDEIETHSEAQRVYFSSLNAWHLCRDLAIGEGWTDEHDEVDDDDEDLGYQAALWKAANDQRFPPPAPSCPPLPQPAPSSPVRAPSPPPAPSNPEPTERFRDAGTSTGTNDDEGPMVERQISADMATYFGFVAPIPYPEQDSFAKDDFPIHKDNRTKVWFMRALGYPLERPGVSGFLQSVTGVLVWKFYQAFSEKRERDKPAKALGNHFDLDPGCHSPLSARCLDVMRVVSRPSPLPPMYVFTFEGPYLLAVHCPAIALAVCRLYHRGMETIVRTFNDIGVQFNTLARVPGPTPTIRPSPSPFSLPVRPENYNFEADDYWSYRRLLESVTHGRRMRAAGMRGGILWRICAGSLYNEDIVDGPSNLAVPLRCSLDNADHHYVDDELSETETLFLIGAYKIPTMRSGEFITKSWWPHPSVFEQNGDYQGIWTDWLERWYKDRLQKIEEGAAMPLSVKGWKKIKGSPQMTIWRKRLVEESTKFIVNSTNTLPATL</sequence>
<dbReference type="OrthoDB" id="3270336at2759"/>
<accession>A0A8H6HV83</accession>
<proteinExistence type="predicted"/>
<dbReference type="AlphaFoldDB" id="A0A8H6HV83"/>
<feature type="compositionally biased region" description="Pro residues" evidence="1">
    <location>
        <begin position="459"/>
        <end position="490"/>
    </location>
</feature>
<dbReference type="EMBL" id="JACGCI010000218">
    <property type="protein sequence ID" value="KAF6741771.1"/>
    <property type="molecule type" value="Genomic_DNA"/>
</dbReference>
<dbReference type="Proteomes" id="UP000521943">
    <property type="component" value="Unassembled WGS sequence"/>
</dbReference>
<keyword evidence="4" id="KW-1185">Reference proteome</keyword>
<feature type="region of interest" description="Disordered" evidence="1">
    <location>
        <begin position="456"/>
        <end position="511"/>
    </location>
</feature>
<evidence type="ECO:0000313" key="2">
    <source>
        <dbReference type="EMBL" id="KAF6741771.1"/>
    </source>
</evidence>
<gene>
    <name evidence="2" type="ORF">DFP72DRAFT_1111202</name>
    <name evidence="3" type="ORF">DFP72DRAFT_1128797</name>
</gene>